<dbReference type="STRING" id="83765.SAMN05660284_00009"/>
<accession>A0A1I4UWC8</accession>
<dbReference type="GO" id="GO:0005829">
    <property type="term" value="C:cytosol"/>
    <property type="evidence" value="ECO:0007669"/>
    <property type="project" value="TreeGrafter"/>
</dbReference>
<comment type="similarity">
    <text evidence="1 8">Belongs to the cytidylate kinase family. Type 1 subfamily.</text>
</comment>
<keyword evidence="8" id="KW-0963">Cytoplasm</keyword>
<name>A0A1I4UWC8_9NEIS</name>
<gene>
    <name evidence="8" type="primary">cmk</name>
    <name evidence="10" type="ORF">SAMN05660284_00009</name>
</gene>
<dbReference type="OrthoDB" id="9807434at2"/>
<keyword evidence="2 8" id="KW-0808">Transferase</keyword>
<dbReference type="PANTHER" id="PTHR21299">
    <property type="entry name" value="CYTIDYLATE KINASE/PANTOATE-BETA-ALANINE LIGASE"/>
    <property type="match status" value="1"/>
</dbReference>
<comment type="catalytic activity">
    <reaction evidence="6 8">
        <text>dCMP + ATP = dCDP + ADP</text>
        <dbReference type="Rhea" id="RHEA:25094"/>
        <dbReference type="ChEBI" id="CHEBI:30616"/>
        <dbReference type="ChEBI" id="CHEBI:57566"/>
        <dbReference type="ChEBI" id="CHEBI:58593"/>
        <dbReference type="ChEBI" id="CHEBI:456216"/>
        <dbReference type="EC" id="2.7.4.25"/>
    </reaction>
</comment>
<dbReference type="Gene3D" id="3.40.50.300">
    <property type="entry name" value="P-loop containing nucleotide triphosphate hydrolases"/>
    <property type="match status" value="1"/>
</dbReference>
<dbReference type="GO" id="GO:0036430">
    <property type="term" value="F:CMP kinase activity"/>
    <property type="evidence" value="ECO:0007669"/>
    <property type="project" value="RHEA"/>
</dbReference>
<reference evidence="11" key="1">
    <citation type="submission" date="2016-10" db="EMBL/GenBank/DDBJ databases">
        <authorList>
            <person name="Varghese N."/>
            <person name="Submissions S."/>
        </authorList>
    </citation>
    <scope>NUCLEOTIDE SEQUENCE [LARGE SCALE GENOMIC DNA]</scope>
    <source>
        <strain evidence="11">DSM 6150</strain>
    </source>
</reference>
<dbReference type="EMBL" id="FOVE01000001">
    <property type="protein sequence ID" value="SFM93272.1"/>
    <property type="molecule type" value="Genomic_DNA"/>
</dbReference>
<dbReference type="EC" id="2.7.4.25" evidence="8"/>
<dbReference type="RefSeq" id="WP_091189383.1">
    <property type="nucleotide sequence ID" value="NZ_FOVE01000001.1"/>
</dbReference>
<evidence type="ECO:0000256" key="6">
    <source>
        <dbReference type="ARBA" id="ARBA00047615"/>
    </source>
</evidence>
<dbReference type="GO" id="GO:0036431">
    <property type="term" value="F:dCMP kinase activity"/>
    <property type="evidence" value="ECO:0007669"/>
    <property type="project" value="InterPro"/>
</dbReference>
<dbReference type="HAMAP" id="MF_00238">
    <property type="entry name" value="Cytidyl_kinase_type1"/>
    <property type="match status" value="1"/>
</dbReference>
<evidence type="ECO:0000256" key="7">
    <source>
        <dbReference type="ARBA" id="ARBA00048478"/>
    </source>
</evidence>
<evidence type="ECO:0000313" key="11">
    <source>
        <dbReference type="Proteomes" id="UP000242869"/>
    </source>
</evidence>
<organism evidence="10 11">
    <name type="scientific">Formivibrio citricus</name>
    <dbReference type="NCBI Taxonomy" id="83765"/>
    <lineage>
        <taxon>Bacteria</taxon>
        <taxon>Pseudomonadati</taxon>
        <taxon>Pseudomonadota</taxon>
        <taxon>Betaproteobacteria</taxon>
        <taxon>Neisseriales</taxon>
        <taxon>Chitinibacteraceae</taxon>
        <taxon>Formivibrio</taxon>
    </lineage>
</organism>
<feature type="binding site" evidence="8">
    <location>
        <begin position="14"/>
        <end position="22"/>
    </location>
    <ligand>
        <name>ATP</name>
        <dbReference type="ChEBI" id="CHEBI:30616"/>
    </ligand>
</feature>
<keyword evidence="11" id="KW-1185">Reference proteome</keyword>
<sequence length="223" mass="23854">MNANNTIPVIAIDGPSASGKGTVAQRVAQQLGFHYLDSGALYRLTALAAQKQGVDWSDESSVTRLAAALDVVFEGETILLAGEDVSQSIRTEEMGYGASKVAALPAVRDALLQRQRDFARAPGLVADGRDMGAVVFPSAPLKIFLTATAAVRAERRYKQLLGRGEAADLAAITADLEARDERDRARAVAPLMQLPDALLLETSNLNIEQAVAQVLAWWRERAG</sequence>
<dbReference type="InterPro" id="IPR027417">
    <property type="entry name" value="P-loop_NTPase"/>
</dbReference>
<protein>
    <recommendedName>
        <fullName evidence="8">Cytidylate kinase</fullName>
        <shortName evidence="8">CK</shortName>
        <ecNumber evidence="8">2.7.4.25</ecNumber>
    </recommendedName>
    <alternativeName>
        <fullName evidence="8">Cytidine monophosphate kinase</fullName>
        <shortName evidence="8">CMP kinase</shortName>
    </alternativeName>
</protein>
<dbReference type="Pfam" id="PF02224">
    <property type="entry name" value="Cytidylate_kin"/>
    <property type="match status" value="1"/>
</dbReference>
<dbReference type="InterPro" id="IPR011994">
    <property type="entry name" value="Cytidylate_kinase_dom"/>
</dbReference>
<dbReference type="CDD" id="cd02020">
    <property type="entry name" value="CMPK"/>
    <property type="match status" value="1"/>
</dbReference>
<dbReference type="AlphaFoldDB" id="A0A1I4UWC8"/>
<feature type="domain" description="Cytidylate kinase" evidence="9">
    <location>
        <begin position="10"/>
        <end position="216"/>
    </location>
</feature>
<evidence type="ECO:0000259" key="9">
    <source>
        <dbReference type="Pfam" id="PF02224"/>
    </source>
</evidence>
<dbReference type="InterPro" id="IPR003136">
    <property type="entry name" value="Cytidylate_kin"/>
</dbReference>
<keyword evidence="3 8" id="KW-0547">Nucleotide-binding</keyword>
<evidence type="ECO:0000256" key="8">
    <source>
        <dbReference type="HAMAP-Rule" id="MF_00238"/>
    </source>
</evidence>
<dbReference type="GO" id="GO:0005524">
    <property type="term" value="F:ATP binding"/>
    <property type="evidence" value="ECO:0007669"/>
    <property type="project" value="UniProtKB-UniRule"/>
</dbReference>
<evidence type="ECO:0000313" key="10">
    <source>
        <dbReference type="EMBL" id="SFM93272.1"/>
    </source>
</evidence>
<proteinExistence type="inferred from homology"/>
<dbReference type="GO" id="GO:0015949">
    <property type="term" value="P:nucleobase-containing small molecule interconversion"/>
    <property type="evidence" value="ECO:0007669"/>
    <property type="project" value="TreeGrafter"/>
</dbReference>
<comment type="subcellular location">
    <subcellularLocation>
        <location evidence="8">Cytoplasm</location>
    </subcellularLocation>
</comment>
<keyword evidence="5 8" id="KW-0067">ATP-binding</keyword>
<dbReference type="PANTHER" id="PTHR21299:SF2">
    <property type="entry name" value="CYTIDYLATE KINASE"/>
    <property type="match status" value="1"/>
</dbReference>
<evidence type="ECO:0000256" key="5">
    <source>
        <dbReference type="ARBA" id="ARBA00022840"/>
    </source>
</evidence>
<evidence type="ECO:0000256" key="3">
    <source>
        <dbReference type="ARBA" id="ARBA00022741"/>
    </source>
</evidence>
<comment type="catalytic activity">
    <reaction evidence="7 8">
        <text>CMP + ATP = CDP + ADP</text>
        <dbReference type="Rhea" id="RHEA:11600"/>
        <dbReference type="ChEBI" id="CHEBI:30616"/>
        <dbReference type="ChEBI" id="CHEBI:58069"/>
        <dbReference type="ChEBI" id="CHEBI:60377"/>
        <dbReference type="ChEBI" id="CHEBI:456216"/>
        <dbReference type="EC" id="2.7.4.25"/>
    </reaction>
</comment>
<dbReference type="GO" id="GO:0006220">
    <property type="term" value="P:pyrimidine nucleotide metabolic process"/>
    <property type="evidence" value="ECO:0007669"/>
    <property type="project" value="UniProtKB-UniRule"/>
</dbReference>
<evidence type="ECO:0000256" key="2">
    <source>
        <dbReference type="ARBA" id="ARBA00022679"/>
    </source>
</evidence>
<evidence type="ECO:0000256" key="1">
    <source>
        <dbReference type="ARBA" id="ARBA00009427"/>
    </source>
</evidence>
<dbReference type="SUPFAM" id="SSF52540">
    <property type="entry name" value="P-loop containing nucleoside triphosphate hydrolases"/>
    <property type="match status" value="1"/>
</dbReference>
<dbReference type="NCBIfam" id="TIGR00017">
    <property type="entry name" value="cmk"/>
    <property type="match status" value="1"/>
</dbReference>
<keyword evidence="4 8" id="KW-0418">Kinase</keyword>
<dbReference type="Proteomes" id="UP000242869">
    <property type="component" value="Unassembled WGS sequence"/>
</dbReference>
<evidence type="ECO:0000256" key="4">
    <source>
        <dbReference type="ARBA" id="ARBA00022777"/>
    </source>
</evidence>